<reference evidence="3 4" key="1">
    <citation type="submission" date="2020-08" db="EMBL/GenBank/DDBJ databases">
        <title>Genomic Encyclopedia of Type Strains, Phase IV (KMG-IV): sequencing the most valuable type-strain genomes for metagenomic binning, comparative biology and taxonomic classification.</title>
        <authorList>
            <person name="Goeker M."/>
        </authorList>
    </citation>
    <scope>NUCLEOTIDE SEQUENCE [LARGE SCALE GENOMIC DNA]</scope>
    <source>
        <strain evidence="3 4">DSM 17507</strain>
    </source>
</reference>
<comment type="caution">
    <text evidence="3">The sequence shown here is derived from an EMBL/GenBank/DDBJ whole genome shotgun (WGS) entry which is preliminary data.</text>
</comment>
<evidence type="ECO:0000313" key="4">
    <source>
        <dbReference type="Proteomes" id="UP000538566"/>
    </source>
</evidence>
<evidence type="ECO:0000256" key="2">
    <source>
        <dbReference type="SAM" id="SignalP"/>
    </source>
</evidence>
<dbReference type="AlphaFoldDB" id="A0A7W7AEH8"/>
<sequence length="309" mass="33429">MYMRMERVRSRLMLSAFALALGITAVPLQAADQQLTPAQQQFLEIAKSLKPRSGKVALPEARVSLDLGDKYEFYGPTDARKILVDIWQNPPGAAEGVIGIVFPKGGSPLSGSWGAVLTYEDTGFVEDSDAADADFDTILSDMKQASEDSNAERKSQGYPPMHIAGWAEPPKYNPQTHSVVWARDLLVEGDQVHSLNYDLRTLGRSGVLSANFVAMMPDLASIRTAAADFAQHASFDAGARYADYDASTDRKADYGIGGLVAAGVGVAAAKKLGLFAILLKFLKPILLGLAAFGAGIARYWRRLFNRRAE</sequence>
<feature type="signal peptide" evidence="2">
    <location>
        <begin position="1"/>
        <end position="30"/>
    </location>
</feature>
<keyword evidence="2" id="KW-0732">Signal</keyword>
<accession>A0A7W7AEH8</accession>
<name>A0A7W7AEH8_9SPHN</name>
<dbReference type="Proteomes" id="UP000538566">
    <property type="component" value="Unassembled WGS sequence"/>
</dbReference>
<evidence type="ECO:0000256" key="1">
    <source>
        <dbReference type="SAM" id="Phobius"/>
    </source>
</evidence>
<keyword evidence="4" id="KW-1185">Reference proteome</keyword>
<organism evidence="3 4">
    <name type="scientific">Novosphingobium taihuense</name>
    <dbReference type="NCBI Taxonomy" id="260085"/>
    <lineage>
        <taxon>Bacteria</taxon>
        <taxon>Pseudomonadati</taxon>
        <taxon>Pseudomonadota</taxon>
        <taxon>Alphaproteobacteria</taxon>
        <taxon>Sphingomonadales</taxon>
        <taxon>Sphingomonadaceae</taxon>
        <taxon>Novosphingobium</taxon>
    </lineage>
</organism>
<dbReference type="EMBL" id="JACHOA010000009">
    <property type="protein sequence ID" value="MBB4615503.1"/>
    <property type="molecule type" value="Genomic_DNA"/>
</dbReference>
<dbReference type="RefSeq" id="WP_144907135.1">
    <property type="nucleotide sequence ID" value="NZ_JACHOA010000009.1"/>
</dbReference>
<feature type="transmembrane region" description="Helical" evidence="1">
    <location>
        <begin position="281"/>
        <end position="300"/>
    </location>
</feature>
<evidence type="ECO:0000313" key="3">
    <source>
        <dbReference type="EMBL" id="MBB4615503.1"/>
    </source>
</evidence>
<dbReference type="InterPro" id="IPR018682">
    <property type="entry name" value="DUF2167_membr"/>
</dbReference>
<keyword evidence="1" id="KW-1133">Transmembrane helix</keyword>
<keyword evidence="1" id="KW-0812">Transmembrane</keyword>
<dbReference type="Pfam" id="PF09935">
    <property type="entry name" value="DUF2167"/>
    <property type="match status" value="1"/>
</dbReference>
<protein>
    <submittedName>
        <fullName evidence="3">Putative membrane-anchored protein</fullName>
    </submittedName>
</protein>
<gene>
    <name evidence="3" type="ORF">GGR37_003799</name>
</gene>
<proteinExistence type="predicted"/>
<keyword evidence="1" id="KW-0472">Membrane</keyword>
<feature type="chain" id="PRO_5031552050" evidence="2">
    <location>
        <begin position="31"/>
        <end position="309"/>
    </location>
</feature>